<sequence length="272" mass="30443">MGKKQHNHALSHARPRHPPRNECGRRRPAQLIISLSSAAAFWPIHVGAPGAICTGRRTHRHRVSPPAVAEKNTKSTPLSVRSPPPPPAASRSTSLAFSFFNRVEFPLVVFGKHTQNDAQRLFSNLDCFVLRFQRRIVRSAGCILRVIMHRELLHKKLLNPVSSKVPIVKNVMNHDVAILFCSVVANPLELRVSMDFGNELLSGHRWLDDCASIALSINLCIHGTPVTNNLPASRLLTHAEEAVNFCLTIYGSTRIRTYLENRILLYLNLSRV</sequence>
<feature type="compositionally biased region" description="Basic residues" evidence="1">
    <location>
        <begin position="1"/>
        <end position="18"/>
    </location>
</feature>
<evidence type="ECO:0000313" key="2">
    <source>
        <dbReference type="EMBL" id="GBP96005.1"/>
    </source>
</evidence>
<keyword evidence="3" id="KW-1185">Reference proteome</keyword>
<organism evidence="2 3">
    <name type="scientific">Eumeta variegata</name>
    <name type="common">Bagworm moth</name>
    <name type="synonym">Eumeta japonica</name>
    <dbReference type="NCBI Taxonomy" id="151549"/>
    <lineage>
        <taxon>Eukaryota</taxon>
        <taxon>Metazoa</taxon>
        <taxon>Ecdysozoa</taxon>
        <taxon>Arthropoda</taxon>
        <taxon>Hexapoda</taxon>
        <taxon>Insecta</taxon>
        <taxon>Pterygota</taxon>
        <taxon>Neoptera</taxon>
        <taxon>Endopterygota</taxon>
        <taxon>Lepidoptera</taxon>
        <taxon>Glossata</taxon>
        <taxon>Ditrysia</taxon>
        <taxon>Tineoidea</taxon>
        <taxon>Psychidae</taxon>
        <taxon>Oiketicinae</taxon>
        <taxon>Eumeta</taxon>
    </lineage>
</organism>
<reference evidence="2 3" key="1">
    <citation type="journal article" date="2019" name="Commun. Biol.">
        <title>The bagworm genome reveals a unique fibroin gene that provides high tensile strength.</title>
        <authorList>
            <person name="Kono N."/>
            <person name="Nakamura H."/>
            <person name="Ohtoshi R."/>
            <person name="Tomita M."/>
            <person name="Numata K."/>
            <person name="Arakawa K."/>
        </authorList>
    </citation>
    <scope>NUCLEOTIDE SEQUENCE [LARGE SCALE GENOMIC DNA]</scope>
</reference>
<dbReference type="AlphaFoldDB" id="A0A4C2AAJ3"/>
<feature type="region of interest" description="Disordered" evidence="1">
    <location>
        <begin position="1"/>
        <end position="24"/>
    </location>
</feature>
<evidence type="ECO:0000313" key="3">
    <source>
        <dbReference type="Proteomes" id="UP000299102"/>
    </source>
</evidence>
<dbReference type="Proteomes" id="UP000299102">
    <property type="component" value="Unassembled WGS sequence"/>
</dbReference>
<dbReference type="EMBL" id="BGZK01002719">
    <property type="protein sequence ID" value="GBP96005.1"/>
    <property type="molecule type" value="Genomic_DNA"/>
</dbReference>
<accession>A0A4C2AAJ3</accession>
<protein>
    <submittedName>
        <fullName evidence="2">Uncharacterized protein</fullName>
    </submittedName>
</protein>
<feature type="region of interest" description="Disordered" evidence="1">
    <location>
        <begin position="57"/>
        <end position="89"/>
    </location>
</feature>
<proteinExistence type="predicted"/>
<name>A0A4C2AAJ3_EUMVA</name>
<gene>
    <name evidence="2" type="ORF">EVAR_69778_1</name>
</gene>
<comment type="caution">
    <text evidence="2">The sequence shown here is derived from an EMBL/GenBank/DDBJ whole genome shotgun (WGS) entry which is preliminary data.</text>
</comment>
<evidence type="ECO:0000256" key="1">
    <source>
        <dbReference type="SAM" id="MobiDB-lite"/>
    </source>
</evidence>